<keyword evidence="2" id="KW-0813">Transport</keyword>
<accession>A0A1H5FD84</accession>
<keyword evidence="3" id="KW-1003">Cell membrane</keyword>
<dbReference type="GO" id="GO:0055085">
    <property type="term" value="P:transmembrane transport"/>
    <property type="evidence" value="ECO:0007669"/>
    <property type="project" value="InterPro"/>
</dbReference>
<evidence type="ECO:0000313" key="10">
    <source>
        <dbReference type="Proteomes" id="UP000182725"/>
    </source>
</evidence>
<keyword evidence="6" id="KW-0564">Palmitate</keyword>
<dbReference type="Proteomes" id="UP000182725">
    <property type="component" value="Unassembled WGS sequence"/>
</dbReference>
<dbReference type="EMBL" id="FNTV01000001">
    <property type="protein sequence ID" value="SEE01319.1"/>
    <property type="molecule type" value="Genomic_DNA"/>
</dbReference>
<gene>
    <name evidence="9" type="ORF">SAMN04489740_0482</name>
</gene>
<keyword evidence="5" id="KW-0472">Membrane</keyword>
<dbReference type="SUPFAM" id="SSF53850">
    <property type="entry name" value="Periplasmic binding protein-like II"/>
    <property type="match status" value="1"/>
</dbReference>
<evidence type="ECO:0000313" key="9">
    <source>
        <dbReference type="EMBL" id="SEE01319.1"/>
    </source>
</evidence>
<comment type="similarity">
    <text evidence="1">Belongs to the bacterial solute-binding protein 1 family.</text>
</comment>
<sequence>MKIFLPRVAAVASLALLLAGCSGNAGGGSGGDALEFQTNMSASDPGLAILQTVTDKFTEANPGVKIELIPDSGKYEADMKVRMASADMPDLLATHGWSLLRYGAFLEPLNTQPWAGDFNPALTSAMAKDSGEFYALPVNTDISGIVYNKSVLEEAGIDPASLTTWTEFNTAAQKLKDKGIIPISASAKVNVFIGNIADFVASGSFEKASQDGFKNGTFDEAGYSRILDLVAGWRDAGFFNPDYSSATADDIARSMAEGKTAFSMTQSSLATKAFEFQPDAKLGFMPVPGFDGKPFLVGGEGTAFGVSKTSKNKDQALKYLAFLAEPGNLGQLAGAVGGTPGLTNATSDLGALQESYDTFAANPSVPLQPYFDRVYLPNGMWNTMVSTADSVASGQATVPAAVAQMKGDFTSLFGQK</sequence>
<evidence type="ECO:0000256" key="2">
    <source>
        <dbReference type="ARBA" id="ARBA00022448"/>
    </source>
</evidence>
<feature type="chain" id="PRO_5038662119" evidence="8">
    <location>
        <begin position="28"/>
        <end position="416"/>
    </location>
</feature>
<feature type="signal peptide" evidence="8">
    <location>
        <begin position="1"/>
        <end position="27"/>
    </location>
</feature>
<dbReference type="Pfam" id="PF01547">
    <property type="entry name" value="SBP_bac_1"/>
    <property type="match status" value="1"/>
</dbReference>
<dbReference type="RefSeq" id="WP_074710241.1">
    <property type="nucleotide sequence ID" value="NZ_FNTV01000001.1"/>
</dbReference>
<proteinExistence type="inferred from homology"/>
<dbReference type="AlphaFoldDB" id="A0A1H5FD84"/>
<evidence type="ECO:0000256" key="8">
    <source>
        <dbReference type="SAM" id="SignalP"/>
    </source>
</evidence>
<dbReference type="PANTHER" id="PTHR43649">
    <property type="entry name" value="ARABINOSE-BINDING PROTEIN-RELATED"/>
    <property type="match status" value="1"/>
</dbReference>
<evidence type="ECO:0000256" key="6">
    <source>
        <dbReference type="ARBA" id="ARBA00023139"/>
    </source>
</evidence>
<organism evidence="9 10">
    <name type="scientific">Arthrobacter alpinus</name>
    <dbReference type="NCBI Taxonomy" id="656366"/>
    <lineage>
        <taxon>Bacteria</taxon>
        <taxon>Bacillati</taxon>
        <taxon>Actinomycetota</taxon>
        <taxon>Actinomycetes</taxon>
        <taxon>Micrococcales</taxon>
        <taxon>Micrococcaceae</taxon>
        <taxon>Arthrobacter</taxon>
    </lineage>
</organism>
<reference evidence="9 10" key="1">
    <citation type="submission" date="2016-10" db="EMBL/GenBank/DDBJ databases">
        <authorList>
            <person name="de Groot N.N."/>
        </authorList>
    </citation>
    <scope>NUCLEOTIDE SEQUENCE [LARGE SCALE GENOMIC DNA]</scope>
    <source>
        <strain evidence="9 10">DSM 22274</strain>
    </source>
</reference>
<evidence type="ECO:0000256" key="7">
    <source>
        <dbReference type="ARBA" id="ARBA00023288"/>
    </source>
</evidence>
<dbReference type="InterPro" id="IPR006059">
    <property type="entry name" value="SBP"/>
</dbReference>
<evidence type="ECO:0000256" key="5">
    <source>
        <dbReference type="ARBA" id="ARBA00023136"/>
    </source>
</evidence>
<dbReference type="InterPro" id="IPR050490">
    <property type="entry name" value="Bact_solute-bd_prot1"/>
</dbReference>
<name>A0A1H5FD84_9MICC</name>
<evidence type="ECO:0000256" key="4">
    <source>
        <dbReference type="ARBA" id="ARBA00022729"/>
    </source>
</evidence>
<keyword evidence="7" id="KW-0449">Lipoprotein</keyword>
<dbReference type="InterPro" id="IPR006061">
    <property type="entry name" value="SBP_1_CS"/>
</dbReference>
<dbReference type="PROSITE" id="PS51257">
    <property type="entry name" value="PROKAR_LIPOPROTEIN"/>
    <property type="match status" value="1"/>
</dbReference>
<dbReference type="PROSITE" id="PS01037">
    <property type="entry name" value="SBP_BACTERIAL_1"/>
    <property type="match status" value="1"/>
</dbReference>
<evidence type="ECO:0000256" key="3">
    <source>
        <dbReference type="ARBA" id="ARBA00022475"/>
    </source>
</evidence>
<evidence type="ECO:0000256" key="1">
    <source>
        <dbReference type="ARBA" id="ARBA00008520"/>
    </source>
</evidence>
<protein>
    <submittedName>
        <fullName evidence="9">Carbohydrate ABC transporter substrate-binding protein, CUT1 family</fullName>
    </submittedName>
</protein>
<dbReference type="PANTHER" id="PTHR43649:SF33">
    <property type="entry name" value="POLYGALACTURONAN_RHAMNOGALACTURONAN-BINDING PROTEIN YTCQ"/>
    <property type="match status" value="1"/>
</dbReference>
<keyword evidence="4 8" id="KW-0732">Signal</keyword>
<dbReference type="Gene3D" id="3.40.190.10">
    <property type="entry name" value="Periplasmic binding protein-like II"/>
    <property type="match status" value="2"/>
</dbReference>